<evidence type="ECO:0000313" key="2">
    <source>
        <dbReference type="Proteomes" id="UP000789396"/>
    </source>
</evidence>
<proteinExistence type="predicted"/>
<keyword evidence="2" id="KW-1185">Reference proteome</keyword>
<dbReference type="OrthoDB" id="2409524at2759"/>
<dbReference type="EMBL" id="CAJVPZ010005697">
    <property type="protein sequence ID" value="CAG8564506.1"/>
    <property type="molecule type" value="Genomic_DNA"/>
</dbReference>
<dbReference type="Proteomes" id="UP000789396">
    <property type="component" value="Unassembled WGS sequence"/>
</dbReference>
<name>A0A9N9FW94_9GLOM</name>
<accession>A0A9N9FW94</accession>
<sequence length="190" mass="22910">MYSVGDMVLKEVIMELKSIINNIGPDQILSQQNTAYFAVRYEKILNSFTKLRDKFQIIIDELDDLYILYNGTHHQLANGINDVELFFEKITPELGEYHDMEQLKRDLGYLKQIMEKVPDIRRRIHRLLSEFNGHRQLLIKHRDEWDKLWRRKLVSFEDIESLEEVISKLDRIAERFVKKDKENIERRIYV</sequence>
<reference evidence="1" key="1">
    <citation type="submission" date="2021-06" db="EMBL/GenBank/DDBJ databases">
        <authorList>
            <person name="Kallberg Y."/>
            <person name="Tangrot J."/>
            <person name="Rosling A."/>
        </authorList>
    </citation>
    <scope>NUCLEOTIDE SEQUENCE</scope>
    <source>
        <strain evidence="1">IN212</strain>
    </source>
</reference>
<comment type="caution">
    <text evidence="1">The sequence shown here is derived from an EMBL/GenBank/DDBJ whole genome shotgun (WGS) entry which is preliminary data.</text>
</comment>
<protein>
    <submittedName>
        <fullName evidence="1">13023_t:CDS:1</fullName>
    </submittedName>
</protein>
<dbReference type="AlphaFoldDB" id="A0A9N9FW94"/>
<organism evidence="1 2">
    <name type="scientific">Racocetra fulgida</name>
    <dbReference type="NCBI Taxonomy" id="60492"/>
    <lineage>
        <taxon>Eukaryota</taxon>
        <taxon>Fungi</taxon>
        <taxon>Fungi incertae sedis</taxon>
        <taxon>Mucoromycota</taxon>
        <taxon>Glomeromycotina</taxon>
        <taxon>Glomeromycetes</taxon>
        <taxon>Diversisporales</taxon>
        <taxon>Gigasporaceae</taxon>
        <taxon>Racocetra</taxon>
    </lineage>
</organism>
<gene>
    <name evidence="1" type="ORF">RFULGI_LOCUS5201</name>
</gene>
<evidence type="ECO:0000313" key="1">
    <source>
        <dbReference type="EMBL" id="CAG8564506.1"/>
    </source>
</evidence>